<feature type="non-terminal residue" evidence="2">
    <location>
        <position position="152"/>
    </location>
</feature>
<dbReference type="Pfam" id="PF08240">
    <property type="entry name" value="ADH_N"/>
    <property type="match status" value="1"/>
</dbReference>
<dbReference type="InterPro" id="IPR011032">
    <property type="entry name" value="GroES-like_sf"/>
</dbReference>
<dbReference type="Gene3D" id="3.40.50.720">
    <property type="entry name" value="NAD(P)-binding Rossmann-like Domain"/>
    <property type="match status" value="1"/>
</dbReference>
<dbReference type="EMBL" id="BQXS01003523">
    <property type="protein sequence ID" value="GKT34519.1"/>
    <property type="molecule type" value="Genomic_DNA"/>
</dbReference>
<dbReference type="Proteomes" id="UP001057375">
    <property type="component" value="Unassembled WGS sequence"/>
</dbReference>
<comment type="caution">
    <text evidence="2">The sequence shown here is derived from an EMBL/GenBank/DDBJ whole genome shotgun (WGS) entry which is preliminary data.</text>
</comment>
<dbReference type="InterPro" id="IPR050700">
    <property type="entry name" value="YIM1/Zinc_Alcohol_DH_Fams"/>
</dbReference>
<reference evidence="2" key="1">
    <citation type="submission" date="2022-03" db="EMBL/GenBank/DDBJ databases">
        <title>Draft genome sequence of Aduncisulcus paluster, a free-living microaerophilic Fornicata.</title>
        <authorList>
            <person name="Yuyama I."/>
            <person name="Kume K."/>
            <person name="Tamura T."/>
            <person name="Inagaki Y."/>
            <person name="Hashimoto T."/>
        </authorList>
    </citation>
    <scope>NUCLEOTIDE SEQUENCE</scope>
    <source>
        <strain evidence="2">NY0171</strain>
    </source>
</reference>
<protein>
    <recommendedName>
        <fullName evidence="1">Alcohol dehydrogenase-like N-terminal domain-containing protein</fullName>
    </recommendedName>
</protein>
<dbReference type="SUPFAM" id="SSF50129">
    <property type="entry name" value="GroES-like"/>
    <property type="match status" value="1"/>
</dbReference>
<evidence type="ECO:0000259" key="1">
    <source>
        <dbReference type="Pfam" id="PF08240"/>
    </source>
</evidence>
<dbReference type="PANTHER" id="PTHR11695:SF648">
    <property type="entry name" value="ZINC-BINDING OXIDOREDUCTASE"/>
    <property type="match status" value="1"/>
</dbReference>
<feature type="domain" description="Alcohol dehydrogenase-like N-terminal" evidence="1">
    <location>
        <begin position="15"/>
        <end position="103"/>
    </location>
</feature>
<keyword evidence="3" id="KW-1185">Reference proteome</keyword>
<dbReference type="PANTHER" id="PTHR11695">
    <property type="entry name" value="ALCOHOL DEHYDROGENASE RELATED"/>
    <property type="match status" value="1"/>
</dbReference>
<proteinExistence type="predicted"/>
<evidence type="ECO:0000313" key="2">
    <source>
        <dbReference type="EMBL" id="GKT34519.1"/>
    </source>
</evidence>
<sequence length="152" mass="16023">MKAYDVDQPQPGALDIIIKVHATSVNSGDGHLRSGKPFIARIFAGPIRPRQQTLGTTFSGTVVSTGTGVTRFRPGDEVFGALGIKSGTYAEYIALNENEAVELKPDHLTHEDAVALVFGPLSALFFIQTAQLKKGEKILIIGASGGVGAYAV</sequence>
<accession>A0ABQ5KPU7</accession>
<dbReference type="InterPro" id="IPR013154">
    <property type="entry name" value="ADH-like_N"/>
</dbReference>
<name>A0ABQ5KPU7_9EUKA</name>
<organism evidence="2 3">
    <name type="scientific">Aduncisulcus paluster</name>
    <dbReference type="NCBI Taxonomy" id="2918883"/>
    <lineage>
        <taxon>Eukaryota</taxon>
        <taxon>Metamonada</taxon>
        <taxon>Carpediemonas-like organisms</taxon>
        <taxon>Aduncisulcus</taxon>
    </lineage>
</organism>
<dbReference type="Gene3D" id="3.90.180.10">
    <property type="entry name" value="Medium-chain alcohol dehydrogenases, catalytic domain"/>
    <property type="match status" value="1"/>
</dbReference>
<evidence type="ECO:0000313" key="3">
    <source>
        <dbReference type="Proteomes" id="UP001057375"/>
    </source>
</evidence>
<gene>
    <name evidence="2" type="ORF">ADUPG1_002828</name>
</gene>